<reference evidence="3 5" key="1">
    <citation type="submission" date="2006-04" db="EMBL/GenBank/DDBJ databases">
        <authorList>
            <person name="Nierman W.C."/>
        </authorList>
    </citation>
    <scope>NUCLEOTIDE SEQUENCE [LARGE SCALE GENOMIC DNA]</scope>
    <source>
        <strain evidence="3 5">DW4/3-1</strain>
    </source>
</reference>
<dbReference type="STRING" id="378806.STAUR_7684"/>
<evidence type="ECO:0000313" key="2">
    <source>
        <dbReference type="EMBL" id="ADO75439.1"/>
    </source>
</evidence>
<feature type="region of interest" description="Disordered" evidence="1">
    <location>
        <begin position="1"/>
        <end position="64"/>
    </location>
</feature>
<reference evidence="2 4" key="2">
    <citation type="journal article" date="2011" name="Mol. Biol. Evol.">
        <title>Comparative genomic analysis of fruiting body formation in Myxococcales.</title>
        <authorList>
            <person name="Huntley S."/>
            <person name="Hamann N."/>
            <person name="Wegener-Feldbrugge S."/>
            <person name="Treuner-Lange A."/>
            <person name="Kube M."/>
            <person name="Reinhardt R."/>
            <person name="Klages S."/>
            <person name="Muller R."/>
            <person name="Ronning C.M."/>
            <person name="Nierman W.C."/>
            <person name="Sogaard-Andersen L."/>
        </authorList>
    </citation>
    <scope>NUCLEOTIDE SEQUENCE [LARGE SCALE GENOMIC DNA]</scope>
    <source>
        <strain evidence="2 4">DW4/3-1</strain>
    </source>
</reference>
<name>Q099A4_STIAD</name>
<evidence type="ECO:0000256" key="1">
    <source>
        <dbReference type="SAM" id="MobiDB-lite"/>
    </source>
</evidence>
<evidence type="ECO:0000313" key="4">
    <source>
        <dbReference type="Proteomes" id="UP000001351"/>
    </source>
</evidence>
<dbReference type="HOGENOM" id="CLU_076093_0_0_7"/>
<evidence type="ECO:0000313" key="5">
    <source>
        <dbReference type="Proteomes" id="UP000032702"/>
    </source>
</evidence>
<feature type="compositionally biased region" description="Gly residues" evidence="1">
    <location>
        <begin position="22"/>
        <end position="39"/>
    </location>
</feature>
<dbReference type="KEGG" id="sur:STAUR_7684"/>
<sequence>MRESLPSGASSPLPVRPRWCHLGGGGDPGESGGGAGGPGRRSPGEAQAAGGFSGPPATDDCGTAGGEWPASLCFELAEAARWDDPPGRWAQWEFELLRQAARAVDRPGQGLLLQSLERADRGLARRLRPHLNAQATHQWALCALAAKDAQGLRRERPALLQASDAHLLAHLPPPQAPRGSSRLPLCTDTAPAHPTPEDEDASARLSQEKGPNLSACPTGLSQRTPTGGSPPEALSADPRTPLGLPEAGLTQTPSSWPLAAEGPLAPTTCPVRGREPRGSGAHGPPVRPFLIPPLKPYFCEELLGLPPSSPPSPAAHVPARPIFLAGLSRLARQV</sequence>
<accession>Q099A4</accession>
<gene>
    <name evidence="2" type="ordered locus">STAUR_7684</name>
    <name evidence="3" type="ORF">STIAU_5805</name>
</gene>
<dbReference type="OrthoDB" id="5540469at2"/>
<keyword evidence="4" id="KW-1185">Reference proteome</keyword>
<evidence type="ECO:0000313" key="3">
    <source>
        <dbReference type="EMBL" id="EAU68308.1"/>
    </source>
</evidence>
<dbReference type="EMBL" id="CP002271">
    <property type="protein sequence ID" value="ADO75439.1"/>
    <property type="molecule type" value="Genomic_DNA"/>
</dbReference>
<feature type="region of interest" description="Disordered" evidence="1">
    <location>
        <begin position="170"/>
        <end position="287"/>
    </location>
</feature>
<dbReference type="AlphaFoldDB" id="Q099A4"/>
<dbReference type="Proteomes" id="UP000001351">
    <property type="component" value="Chromosome"/>
</dbReference>
<dbReference type="eggNOG" id="COG2186">
    <property type="taxonomic scope" value="Bacteria"/>
</dbReference>
<protein>
    <submittedName>
        <fullName evidence="2">Conserved uncharacterized protein, paralogous family protein</fullName>
    </submittedName>
</protein>
<dbReference type="Proteomes" id="UP000032702">
    <property type="component" value="Unassembled WGS sequence"/>
</dbReference>
<dbReference type="EMBL" id="AAMD01000019">
    <property type="protein sequence ID" value="EAU68308.1"/>
    <property type="molecule type" value="Genomic_DNA"/>
</dbReference>
<organism evidence="3 5">
    <name type="scientific">Stigmatella aurantiaca (strain DW4/3-1)</name>
    <dbReference type="NCBI Taxonomy" id="378806"/>
    <lineage>
        <taxon>Bacteria</taxon>
        <taxon>Pseudomonadati</taxon>
        <taxon>Myxococcota</taxon>
        <taxon>Myxococcia</taxon>
        <taxon>Myxococcales</taxon>
        <taxon>Cystobacterineae</taxon>
        <taxon>Archangiaceae</taxon>
        <taxon>Stigmatella</taxon>
    </lineage>
</organism>
<proteinExistence type="predicted"/>